<gene>
    <name evidence="1" type="ORF">GCM10022292_21620</name>
</gene>
<dbReference type="EMBL" id="BAABCB010000019">
    <property type="protein sequence ID" value="GAA4244167.1"/>
    <property type="molecule type" value="Genomic_DNA"/>
</dbReference>
<proteinExistence type="predicted"/>
<reference evidence="2" key="1">
    <citation type="journal article" date="2019" name="Int. J. Syst. Evol. Microbiol.">
        <title>The Global Catalogue of Microorganisms (GCM) 10K type strain sequencing project: providing services to taxonomists for standard genome sequencing and annotation.</title>
        <authorList>
            <consortium name="The Broad Institute Genomics Platform"/>
            <consortium name="The Broad Institute Genome Sequencing Center for Infectious Disease"/>
            <person name="Wu L."/>
            <person name="Ma J."/>
        </authorList>
    </citation>
    <scope>NUCLEOTIDE SEQUENCE [LARGE SCALE GENOMIC DNA]</scope>
    <source>
        <strain evidence="2">JCM 17633</strain>
    </source>
</reference>
<dbReference type="Proteomes" id="UP001501682">
    <property type="component" value="Unassembled WGS sequence"/>
</dbReference>
<sequence>MQIKYYYILVFFLFVTSLGAQVKLKEKTTQNTQGNFGKDSTVTNRSKGFKEVATVDMYLQFNYELDSIPIDTTLAIKKDYKFNYLQKDNFGLMPFANIGQTYNTLSFDASENKTKPSFGARARHFNYLEHEDIRFFEVPTPWTRLTYKTAFEQGQLLDAFFTVNLSKQFNFSLAYKGLRSLGKYQNSLTSSGNFRFNSKYNTKDKRYTAKGYIVMQDLLNQENGGIKTEDLENFASGNEEFLDRSVFDPNFENAENVLEGKRFYFEHSYKITKEKDSLSNNRLSLINKVSFEDKFFQFSQDVAVTDFFGDVFSNSINDRVTLEDFRTSLGLSYSNNTLGQVGFALNYTDINYGYNSVVLFPNQQSIPNRIVSNFIGIEGTYSKAYKGFNLSGRGNLNLSDTFVGSFLDGTISLKLNEDIALSGGITINSRLANYNYLLYQSDYINYNWYNFDDFKNVNTQQIKFSLESQKLFNAYFDISNIDNYTYFNLEETIDQVNVIRPKQYNKPLQYLRLKLQKEFKVGNFALDNTIMYQNVVSDDNVLNVPDFITRNTLYYTNQLFKKSMTLQTGITLNYFTAYNMNGYDPLLAEFYTQNNTELGGFPRLDFFINAKVRQTRIFLKAEHFNSSFTGYDYFSAPNQPYRDFIIRFGLVWDFFL</sequence>
<evidence type="ECO:0000313" key="2">
    <source>
        <dbReference type="Proteomes" id="UP001501682"/>
    </source>
</evidence>
<evidence type="ECO:0000313" key="1">
    <source>
        <dbReference type="EMBL" id="GAA4244167.1"/>
    </source>
</evidence>
<dbReference type="Pfam" id="PF14121">
    <property type="entry name" value="Porin_10"/>
    <property type="match status" value="1"/>
</dbReference>
<dbReference type="RefSeq" id="WP_344714560.1">
    <property type="nucleotide sequence ID" value="NZ_BAABCB010000019.1"/>
</dbReference>
<dbReference type="InterPro" id="IPR025631">
    <property type="entry name" value="Porin_10"/>
</dbReference>
<name>A0ABP8CW80_9FLAO</name>
<keyword evidence="2" id="KW-1185">Reference proteome</keyword>
<comment type="caution">
    <text evidence="1">The sequence shown here is derived from an EMBL/GenBank/DDBJ whole genome shotgun (WGS) entry which is preliminary data.</text>
</comment>
<protein>
    <submittedName>
        <fullName evidence="1">Porin</fullName>
    </submittedName>
</protein>
<organism evidence="1 2">
    <name type="scientific">Winogradskyella damuponensis</name>
    <dbReference type="NCBI Taxonomy" id="943939"/>
    <lineage>
        <taxon>Bacteria</taxon>
        <taxon>Pseudomonadati</taxon>
        <taxon>Bacteroidota</taxon>
        <taxon>Flavobacteriia</taxon>
        <taxon>Flavobacteriales</taxon>
        <taxon>Flavobacteriaceae</taxon>
        <taxon>Winogradskyella</taxon>
    </lineage>
</organism>
<accession>A0ABP8CW80</accession>